<evidence type="ECO:0000313" key="3">
    <source>
        <dbReference type="EMBL" id="PFH31184.1"/>
    </source>
</evidence>
<dbReference type="VEuPathDB" id="ToxoDB:BESB_030580"/>
<dbReference type="InterPro" id="IPR006816">
    <property type="entry name" value="ELMO_dom"/>
</dbReference>
<feature type="region of interest" description="Disordered" evidence="1">
    <location>
        <begin position="234"/>
        <end position="256"/>
    </location>
</feature>
<proteinExistence type="predicted"/>
<dbReference type="RefSeq" id="XP_029215193.1">
    <property type="nucleotide sequence ID" value="XM_029361726.1"/>
</dbReference>
<gene>
    <name evidence="3" type="ORF">BESB_030580</name>
</gene>
<organism evidence="3 4">
    <name type="scientific">Besnoitia besnoiti</name>
    <name type="common">Apicomplexan protozoan</name>
    <dbReference type="NCBI Taxonomy" id="94643"/>
    <lineage>
        <taxon>Eukaryota</taxon>
        <taxon>Sar</taxon>
        <taxon>Alveolata</taxon>
        <taxon>Apicomplexa</taxon>
        <taxon>Conoidasida</taxon>
        <taxon>Coccidia</taxon>
        <taxon>Eucoccidiorida</taxon>
        <taxon>Eimeriorina</taxon>
        <taxon>Sarcocystidae</taxon>
        <taxon>Besnoitia</taxon>
    </lineage>
</organism>
<dbReference type="Pfam" id="PF04727">
    <property type="entry name" value="ELMO_CED12"/>
    <property type="match status" value="1"/>
</dbReference>
<dbReference type="AlphaFoldDB" id="A0A2A9M1R5"/>
<reference evidence="3 4" key="1">
    <citation type="submission" date="2017-09" db="EMBL/GenBank/DDBJ databases">
        <title>Genome sequencing of Besnoitia besnoiti strain Bb-Ger1.</title>
        <authorList>
            <person name="Schares G."/>
            <person name="Venepally P."/>
            <person name="Lorenzi H.A."/>
        </authorList>
    </citation>
    <scope>NUCLEOTIDE SEQUENCE [LARGE SCALE GENOMIC DNA]</scope>
    <source>
        <strain evidence="3 4">Bb-Ger1</strain>
    </source>
</reference>
<dbReference type="EMBL" id="NWUJ01000016">
    <property type="protein sequence ID" value="PFH31184.1"/>
    <property type="molecule type" value="Genomic_DNA"/>
</dbReference>
<accession>A0A2A9M1R5</accession>
<sequence>MAVAPDSEEEDREEAQAKGGRGEAGHGLFTSCLHCLAVLRCGWCCGDFDACELTHEEELAMHSLSAAACIPFDTEDPKHEALLRQFYEEVVGSPDAPAADSERDWKALGFQSQNPRTDFRGGGLLALQQLLFFARHFHEQMVILVEKSKRDRFPLAASLINVTHVLGIFFNLYSDNHLVAGTSDAALTASPRCLKNFARLCASVNATKRGSRRLLRSLNFSFRSTASSAARLPRVQAAGWTGPDQERGSDWEPDEFARCGSMGGAGDASGLGAGPSRSDTLAASPCTLYVLNFLYACVVIRLDREIDKRKGWFHEEDAEKSPTGATGLSPPPATSVDPAALAAAALSQGSGASDSISRSASVFQGGEEAGEGGAGFAADDELRPLLDGASPAESEAGAGGSGKPSEPQEGAEREGKEAGEGQADAGTRATRGSIAALQTNIVKAGRDLAVSTKRALQGAEPGDELVRHGQRGSTIFVFAESLVACRVAVEELLSSGEVHKVTDLLRLTEEA</sequence>
<feature type="domain" description="ELMO" evidence="2">
    <location>
        <begin position="78"/>
        <end position="247"/>
    </location>
</feature>
<name>A0A2A9M1R5_BESBE</name>
<evidence type="ECO:0000259" key="2">
    <source>
        <dbReference type="PROSITE" id="PS51335"/>
    </source>
</evidence>
<dbReference type="OrthoDB" id="67155at2759"/>
<dbReference type="PROSITE" id="PS51335">
    <property type="entry name" value="ELMO"/>
    <property type="match status" value="1"/>
</dbReference>
<evidence type="ECO:0000256" key="1">
    <source>
        <dbReference type="SAM" id="MobiDB-lite"/>
    </source>
</evidence>
<feature type="compositionally biased region" description="Basic and acidic residues" evidence="1">
    <location>
        <begin position="14"/>
        <end position="23"/>
    </location>
</feature>
<dbReference type="KEGG" id="bbes:BESB_030580"/>
<dbReference type="InterPro" id="IPR050868">
    <property type="entry name" value="ELMO_domain-containing"/>
</dbReference>
<comment type="caution">
    <text evidence="3">The sequence shown here is derived from an EMBL/GenBank/DDBJ whole genome shotgun (WGS) entry which is preliminary data.</text>
</comment>
<feature type="compositionally biased region" description="Basic and acidic residues" evidence="1">
    <location>
        <begin position="410"/>
        <end position="419"/>
    </location>
</feature>
<dbReference type="Proteomes" id="UP000224006">
    <property type="component" value="Chromosome XIII"/>
</dbReference>
<evidence type="ECO:0000313" key="4">
    <source>
        <dbReference type="Proteomes" id="UP000224006"/>
    </source>
</evidence>
<feature type="compositionally biased region" description="Acidic residues" evidence="1">
    <location>
        <begin position="1"/>
        <end position="13"/>
    </location>
</feature>
<feature type="region of interest" description="Disordered" evidence="1">
    <location>
        <begin position="350"/>
        <end position="431"/>
    </location>
</feature>
<keyword evidence="4" id="KW-1185">Reference proteome</keyword>
<protein>
    <submittedName>
        <fullName evidence="3">ELMO/CED-12 family protein</fullName>
    </submittedName>
</protein>
<feature type="region of interest" description="Disordered" evidence="1">
    <location>
        <begin position="317"/>
        <end position="336"/>
    </location>
</feature>
<dbReference type="GeneID" id="40308110"/>
<dbReference type="PANTHER" id="PTHR12771">
    <property type="entry name" value="ENGULFMENT AND CELL MOTILITY"/>
    <property type="match status" value="1"/>
</dbReference>
<feature type="region of interest" description="Disordered" evidence="1">
    <location>
        <begin position="1"/>
        <end position="23"/>
    </location>
</feature>
<feature type="compositionally biased region" description="Low complexity" evidence="1">
    <location>
        <begin position="350"/>
        <end position="361"/>
    </location>
</feature>